<gene>
    <name evidence="4" type="primary">IQCH</name>
</gene>
<dbReference type="PROSITE" id="PS50096">
    <property type="entry name" value="IQ"/>
    <property type="match status" value="1"/>
</dbReference>
<feature type="domain" description="IQCH-like ATP-grasp" evidence="2">
    <location>
        <begin position="725"/>
        <end position="991"/>
    </location>
</feature>
<protein>
    <submittedName>
        <fullName evidence="4">LOW QUALITY PROTEIN: IQ domain-containing protein H</fullName>
    </submittedName>
</protein>
<evidence type="ECO:0000256" key="1">
    <source>
        <dbReference type="SAM" id="MobiDB-lite"/>
    </source>
</evidence>
<keyword evidence="3" id="KW-1185">Reference proteome</keyword>
<feature type="compositionally biased region" description="Basic residues" evidence="1">
    <location>
        <begin position="356"/>
        <end position="370"/>
    </location>
</feature>
<organism evidence="3 4">
    <name type="scientific">Vicugna pacos</name>
    <name type="common">Alpaca</name>
    <name type="synonym">Lama pacos</name>
    <dbReference type="NCBI Taxonomy" id="30538"/>
    <lineage>
        <taxon>Eukaryota</taxon>
        <taxon>Metazoa</taxon>
        <taxon>Chordata</taxon>
        <taxon>Craniata</taxon>
        <taxon>Vertebrata</taxon>
        <taxon>Euteleostomi</taxon>
        <taxon>Mammalia</taxon>
        <taxon>Eutheria</taxon>
        <taxon>Laurasiatheria</taxon>
        <taxon>Artiodactyla</taxon>
        <taxon>Tylopoda</taxon>
        <taxon>Camelidae</taxon>
        <taxon>Vicugna</taxon>
    </lineage>
</organism>
<accession>A0ABM5DBL7</accession>
<dbReference type="RefSeq" id="XP_072818296.1">
    <property type="nucleotide sequence ID" value="XM_072962195.1"/>
</dbReference>
<dbReference type="Pfam" id="PF24923">
    <property type="entry name" value="ATP-grasp_IQCH"/>
    <property type="match status" value="1"/>
</dbReference>
<dbReference type="Proteomes" id="UP001652581">
    <property type="component" value="Chromosome 6"/>
</dbReference>
<reference evidence="4" key="1">
    <citation type="submission" date="2025-08" db="UniProtKB">
        <authorList>
            <consortium name="RefSeq"/>
        </authorList>
    </citation>
    <scope>IDENTIFICATION</scope>
</reference>
<feature type="region of interest" description="Disordered" evidence="1">
    <location>
        <begin position="1"/>
        <end position="34"/>
    </location>
</feature>
<sequence length="1154" mass="131195">MATSSLCGGFPSLETAPARKGGEPRPAPGMAQETENHDPIGSILIQVHEDLHQLKEKLTQFSPEERGETLDIQNLETAIKRTEMGLKIHIEKYLNVVHHHVLTTPIDGNLDSSKASKWLLPAVIDQKSFIFPLESGGKLWQPQRLHGSFPRAFPKVKRKIGLNVKITQAPENIRHRAAVNTTHGISLPYINQRKASVKAPKLIKGSTVSNLTVLPASHRSDPYFTPMPVLQEDANKGILSMLERGLIPPTARITFQNPPIIPRAAPLHSFDEARKISLTTGRKMRKQRFQSLPRSPWMDFTSHLTGHVATVSAKTLAFLLLCKRWLKILLVVHLRQRERSSRQRPQLIPVEMKNLSPKKQRPKGRGKKSRGYHDRKTLKTTTPSKSPHLPWEHDFFIYNGVVDKTAPDFVAFKEHFSLSWGSIFSLLEHIQRFLRDYAIPEVKIKGNSLAALLPEFELKNKLSRHDLLSVLENPVHIQMMLNLPGQRYKGQDGKTEAARKIQATWKCYRVRKHFLLYRRQKWASGVIAIAWLLHCHKVRLRKLLKESRERHLENFRIRAKHLAANWNRIRTSRRTIIHIPSLGYSQPVRKNIADFNTQQNMQLGRLCDILDANVSVIYICANQMNDELLLYYNKILSLQAAVRSGDLEDRSDLQDRFKIITPEAINIFTKQHMCLATHLMYSPKAIKRIKNLIRGKEAYIVGGLLHRDDLAVADMLNTPILGPEPELAHLYSTKSGSKRVFDSAAVPVPPGACNIYGHQQMMEQGSQLIVDHLEIQRWLFKMDFEFGGNGTAFCDIPSHLKCYKWVLKESHRYGREDWSKKWAQEPALVKISEELAGILAQHAQPVNKKRFPTWSKFLQTFLSQGGVIEAYPPAESVTNLMVDMLIEPNGEIRVLSTGDQFHAEGPFISSGTTMPQTSVDPQVLSSLCLQIGNACKMKNVVGYFSIDLVTFIDPSTMEQQVWATGLNLSYSDQLALTQLALYLTNGHLDCSLSTLQVPCFVPKRERRVSHLNAQAMPSLATSRYAVMTTQLKHSNLSLVFHYVFLQMCKAHGIGYNIEDRQGTVFIFYEHLKRDKLGMLTIGEDLQGVLMTFARNLFIIHQEISAPNMQGETNFKTTIDDIEDILGVTEENKIRFEEKLESKDDKKKNLSKPDK</sequence>
<dbReference type="InterPro" id="IPR056855">
    <property type="entry name" value="ATP-grasp_IQCH"/>
</dbReference>
<name>A0ABM5DBL7_VICPA</name>
<proteinExistence type="predicted"/>
<evidence type="ECO:0000313" key="4">
    <source>
        <dbReference type="RefSeq" id="XP_072818296.1"/>
    </source>
</evidence>
<dbReference type="PANTHER" id="PTHR14465">
    <property type="entry name" value="IQ DOMAIN-CONTAINING PROTEIN H"/>
    <property type="match status" value="1"/>
</dbReference>
<dbReference type="GeneID" id="102537405"/>
<dbReference type="InterPro" id="IPR038752">
    <property type="entry name" value="IQCH"/>
</dbReference>
<evidence type="ECO:0000259" key="2">
    <source>
        <dbReference type="Pfam" id="PF24923"/>
    </source>
</evidence>
<evidence type="ECO:0000313" key="3">
    <source>
        <dbReference type="Proteomes" id="UP001652581"/>
    </source>
</evidence>
<dbReference type="PANTHER" id="PTHR14465:SF0">
    <property type="entry name" value="IQ DOMAIN-CONTAINING PROTEIN H"/>
    <property type="match status" value="1"/>
</dbReference>
<feature type="region of interest" description="Disordered" evidence="1">
    <location>
        <begin position="342"/>
        <end position="386"/>
    </location>
</feature>